<organism evidence="2">
    <name type="scientific">Mesocestoides corti</name>
    <name type="common">Flatworm</name>
    <dbReference type="NCBI Taxonomy" id="53468"/>
    <lineage>
        <taxon>Eukaryota</taxon>
        <taxon>Metazoa</taxon>
        <taxon>Spiralia</taxon>
        <taxon>Lophotrochozoa</taxon>
        <taxon>Platyhelminthes</taxon>
        <taxon>Cestoda</taxon>
        <taxon>Eucestoda</taxon>
        <taxon>Cyclophyllidea</taxon>
        <taxon>Mesocestoididae</taxon>
        <taxon>Mesocestoides</taxon>
    </lineage>
</organism>
<name>A0A5K3F9Z0_MESCO</name>
<dbReference type="Pfam" id="PF00041">
    <property type="entry name" value="fn3"/>
    <property type="match status" value="1"/>
</dbReference>
<dbReference type="InterPro" id="IPR036116">
    <property type="entry name" value="FN3_sf"/>
</dbReference>
<dbReference type="CDD" id="cd00063">
    <property type="entry name" value="FN3"/>
    <property type="match status" value="1"/>
</dbReference>
<sequence>APKAVIVTPLSTSSIKVTVVPPDNTTNILRYDVFVLDMSDRALCEIEANKAPLECEIKALDAGRLYTVQVFSWMEKYFFWSESVEGKGWTKPNGKFSLSNK</sequence>
<dbReference type="InterPro" id="IPR003961">
    <property type="entry name" value="FN3_dom"/>
</dbReference>
<reference evidence="2" key="1">
    <citation type="submission" date="2019-11" db="UniProtKB">
        <authorList>
            <consortium name="WormBaseParasite"/>
        </authorList>
    </citation>
    <scope>IDENTIFICATION</scope>
</reference>
<dbReference type="AlphaFoldDB" id="A0A5K3F9Z0"/>
<dbReference type="SUPFAM" id="SSF49265">
    <property type="entry name" value="Fibronectin type III"/>
    <property type="match status" value="1"/>
</dbReference>
<evidence type="ECO:0000313" key="2">
    <source>
        <dbReference type="WBParaSite" id="MCU_006651-RA"/>
    </source>
</evidence>
<proteinExistence type="predicted"/>
<dbReference type="WBParaSite" id="MCU_006651-RA">
    <property type="protein sequence ID" value="MCU_006651-RA"/>
    <property type="gene ID" value="MCU_006651"/>
</dbReference>
<dbReference type="PROSITE" id="PS50853">
    <property type="entry name" value="FN3"/>
    <property type="match status" value="1"/>
</dbReference>
<evidence type="ECO:0000259" key="1">
    <source>
        <dbReference type="PROSITE" id="PS50853"/>
    </source>
</evidence>
<accession>A0A5K3F9Z0</accession>
<feature type="domain" description="Fibronectin type-III" evidence="1">
    <location>
        <begin position="1"/>
        <end position="93"/>
    </location>
</feature>
<dbReference type="InterPro" id="IPR013783">
    <property type="entry name" value="Ig-like_fold"/>
</dbReference>
<dbReference type="Gene3D" id="2.60.40.10">
    <property type="entry name" value="Immunoglobulins"/>
    <property type="match status" value="1"/>
</dbReference>
<protein>
    <submittedName>
        <fullName evidence="2">Fibronectin type-III domain-containing protein</fullName>
    </submittedName>
</protein>